<keyword evidence="5" id="KW-0223">Dioxygenase</keyword>
<dbReference type="Pfam" id="PF05721">
    <property type="entry name" value="PhyH"/>
    <property type="match status" value="1"/>
</dbReference>
<dbReference type="AlphaFoldDB" id="A0A9Q0MWT6"/>
<accession>A0A9Q0MWT6</accession>
<dbReference type="OrthoDB" id="445007at2759"/>
<dbReference type="SUPFAM" id="SSF51197">
    <property type="entry name" value="Clavaminate synthase-like"/>
    <property type="match status" value="1"/>
</dbReference>
<comment type="cofactor">
    <cofactor evidence="1">
        <name>Fe cation</name>
        <dbReference type="ChEBI" id="CHEBI:24875"/>
    </cofactor>
</comment>
<proteinExistence type="inferred from homology"/>
<evidence type="ECO:0000313" key="6">
    <source>
        <dbReference type="Proteomes" id="UP001151699"/>
    </source>
</evidence>
<keyword evidence="5" id="KW-0560">Oxidoreductase</keyword>
<comment type="similarity">
    <text evidence="4">Belongs to the PhyH family. PHYHD1 subfamily.</text>
</comment>
<evidence type="ECO:0000256" key="3">
    <source>
        <dbReference type="ARBA" id="ARBA00023004"/>
    </source>
</evidence>
<dbReference type="GO" id="GO:0051213">
    <property type="term" value="F:dioxygenase activity"/>
    <property type="evidence" value="ECO:0007669"/>
    <property type="project" value="UniProtKB-KW"/>
</dbReference>
<comment type="caution">
    <text evidence="5">The sequence shown here is derived from an EMBL/GenBank/DDBJ whole genome shotgun (WGS) entry which is preliminary data.</text>
</comment>
<evidence type="ECO:0000256" key="2">
    <source>
        <dbReference type="ARBA" id="ARBA00022723"/>
    </source>
</evidence>
<dbReference type="GO" id="GO:0046872">
    <property type="term" value="F:metal ion binding"/>
    <property type="evidence" value="ECO:0007669"/>
    <property type="project" value="UniProtKB-KW"/>
</dbReference>
<dbReference type="PANTHER" id="PTHR20883">
    <property type="entry name" value="PHYTANOYL-COA DIOXYGENASE DOMAIN CONTAINING 1"/>
    <property type="match status" value="1"/>
</dbReference>
<keyword evidence="3" id="KW-0408">Iron</keyword>
<name>A0A9Q0MWT6_9DIPT</name>
<dbReference type="Proteomes" id="UP001151699">
    <property type="component" value="Chromosome X"/>
</dbReference>
<organism evidence="5 6">
    <name type="scientific">Pseudolycoriella hygida</name>
    <dbReference type="NCBI Taxonomy" id="35572"/>
    <lineage>
        <taxon>Eukaryota</taxon>
        <taxon>Metazoa</taxon>
        <taxon>Ecdysozoa</taxon>
        <taxon>Arthropoda</taxon>
        <taxon>Hexapoda</taxon>
        <taxon>Insecta</taxon>
        <taxon>Pterygota</taxon>
        <taxon>Neoptera</taxon>
        <taxon>Endopterygota</taxon>
        <taxon>Diptera</taxon>
        <taxon>Nematocera</taxon>
        <taxon>Sciaroidea</taxon>
        <taxon>Sciaridae</taxon>
        <taxon>Pseudolycoriella</taxon>
    </lineage>
</organism>
<evidence type="ECO:0000256" key="4">
    <source>
        <dbReference type="ARBA" id="ARBA00038356"/>
    </source>
</evidence>
<dbReference type="Gene3D" id="2.60.120.620">
    <property type="entry name" value="q2cbj1_9rhob like domain"/>
    <property type="match status" value="1"/>
</dbReference>
<keyword evidence="2" id="KW-0479">Metal-binding</keyword>
<gene>
    <name evidence="5" type="primary">PHYHD1</name>
    <name evidence="5" type="ORF">Bhyg_12142</name>
</gene>
<reference evidence="5" key="1">
    <citation type="submission" date="2022-07" db="EMBL/GenBank/DDBJ databases">
        <authorList>
            <person name="Trinca V."/>
            <person name="Uliana J.V.C."/>
            <person name="Torres T.T."/>
            <person name="Ward R.J."/>
            <person name="Monesi N."/>
        </authorList>
    </citation>
    <scope>NUCLEOTIDE SEQUENCE</scope>
    <source>
        <strain evidence="5">HSMRA1968</strain>
        <tissue evidence="5">Whole embryos</tissue>
    </source>
</reference>
<sequence length="278" mass="31373">LQENGYVVLEDFISPDETAELLGAGRALCMEAPQEGRKVFSTVKGTDAQNKESYFMESGDKIRYFFEEGALGNEGELLVEPTKALNKVGHALHTEHPIFKKITFSERVKEACFQLGFRRPVVPQSMYIYKNPGIGGEVKSHQDASYLHTEPNTAIGFWISLEDATVENGCLKFIKGSHNNGVHRRYIRNPDQQATQLLIYDSPAPFYPLSSFTDVPVSKGSLVIIHGQVVHRSELNRSSKSRHAYTFHVIESDGVKYSEDNWLQPPNEKYFPVLYSKI</sequence>
<dbReference type="PANTHER" id="PTHR20883:SF15">
    <property type="entry name" value="PHYTANOYL-COA DIOXYGENASE DOMAIN-CONTAINING PROTEIN 1"/>
    <property type="match status" value="1"/>
</dbReference>
<evidence type="ECO:0000313" key="5">
    <source>
        <dbReference type="EMBL" id="KAJ6639398.1"/>
    </source>
</evidence>
<keyword evidence="6" id="KW-1185">Reference proteome</keyword>
<evidence type="ECO:0000256" key="1">
    <source>
        <dbReference type="ARBA" id="ARBA00001962"/>
    </source>
</evidence>
<dbReference type="InterPro" id="IPR008775">
    <property type="entry name" value="Phytyl_CoA_dOase-like"/>
</dbReference>
<protein>
    <submittedName>
        <fullName evidence="5">Phytanoyl-CoA dioxygenase domain-containing protein 1</fullName>
    </submittedName>
</protein>
<dbReference type="EMBL" id="WJQU01000003">
    <property type="protein sequence ID" value="KAJ6639398.1"/>
    <property type="molecule type" value="Genomic_DNA"/>
</dbReference>
<feature type="non-terminal residue" evidence="5">
    <location>
        <position position="1"/>
    </location>
</feature>